<dbReference type="EMBL" id="HF559394">
    <property type="protein sequence ID" value="CCP24341.1"/>
    <property type="molecule type" value="Genomic_DNA"/>
</dbReference>
<dbReference type="AlphaFoldDB" id="L0RXM4"/>
<protein>
    <submittedName>
        <fullName evidence="1">Uncharacterized protein</fullName>
    </submittedName>
</protein>
<name>L0RXM4_MYCC1</name>
<proteinExistence type="predicted"/>
<dbReference type="GeneID" id="74932177"/>
<evidence type="ECO:0000313" key="1">
    <source>
        <dbReference type="EMBL" id="CCP24341.1"/>
    </source>
</evidence>
<dbReference type="Proteomes" id="UP000010466">
    <property type="component" value="Chromosome"/>
</dbReference>
<dbReference type="RefSeq" id="WP_015287465.1">
    <property type="nucleotide sequence ID" value="NC_019949.1"/>
</dbReference>
<organism evidence="1 2">
    <name type="scientific">Mycoplasmopsis cynos (strain C142)</name>
    <name type="common">Mycoplasma cynos</name>
    <dbReference type="NCBI Taxonomy" id="1246955"/>
    <lineage>
        <taxon>Bacteria</taxon>
        <taxon>Bacillati</taxon>
        <taxon>Mycoplasmatota</taxon>
        <taxon>Mycoplasmoidales</taxon>
        <taxon>Metamycoplasmataceae</taxon>
        <taxon>Mycoplasmopsis</taxon>
    </lineage>
</organism>
<dbReference type="STRING" id="1246955.MCYN_0609"/>
<dbReference type="HOGENOM" id="CLU_1957119_0_0_14"/>
<sequence>MNNEEELIFFDEMESNNPSETKNEINPETKENTTNHKAKFVFIGTVKSILKGKYLDKFKETYNNFYIVHIKVNKMFYTITCFDSNLFNTLEQAQDKEIEIIGEIQYKKSSKTKIYEIRFIGTSLTILK</sequence>
<dbReference type="PATRIC" id="fig|1246955.3.peg.551"/>
<reference evidence="2" key="1">
    <citation type="journal article" date="2013" name="Genome Announc.">
        <title>Complete genome sequence of Mycoplasma cynos strain C142.</title>
        <authorList>
            <person name="Walker C.A."/>
            <person name="Mannering S.A."/>
            <person name="Shields S."/>
            <person name="Blake D.P."/>
            <person name="Brownlie J."/>
        </authorList>
    </citation>
    <scope>NUCLEOTIDE SEQUENCE [LARGE SCALE GENOMIC DNA]</scope>
    <source>
        <strain evidence="2">C142</strain>
    </source>
</reference>
<keyword evidence="2" id="KW-1185">Reference proteome</keyword>
<evidence type="ECO:0000313" key="2">
    <source>
        <dbReference type="Proteomes" id="UP000010466"/>
    </source>
</evidence>
<dbReference type="KEGG" id="mcy:MCYN_0609"/>
<accession>L0RXM4</accession>
<gene>
    <name evidence="1" type="primary">MCYN0609</name>
    <name evidence="1" type="ordered locus">MCYN_0609</name>
</gene>